<dbReference type="KEGG" id="pcm:AY601_0701"/>
<dbReference type="PROSITE" id="PS51186">
    <property type="entry name" value="GNAT"/>
    <property type="match status" value="1"/>
</dbReference>
<gene>
    <name evidence="2" type="ORF">AY601_0701</name>
</gene>
<dbReference type="Gene3D" id="3.40.630.30">
    <property type="match status" value="1"/>
</dbReference>
<keyword evidence="3" id="KW-1185">Reference proteome</keyword>
<dbReference type="InterPro" id="IPR000182">
    <property type="entry name" value="GNAT_dom"/>
</dbReference>
<dbReference type="PANTHER" id="PTHR43792">
    <property type="entry name" value="GNAT FAMILY, PUTATIVE (AFU_ORTHOLOGUE AFUA_3G00765)-RELATED-RELATED"/>
    <property type="match status" value="1"/>
</dbReference>
<sequence>MKILAETSRLVLRELLWSDTEGMYEMYTDPLVLQYLDEKPFTHIKQAEDAIEFIRKQYIDHGTGRLAVLKKETNEFIGWAGLKYVTASYNNHSNYYEVGYRFMQRYWGKGYATEAAQASVDFGFNELKLHEIYAMADSGNVSSRMVLEKIGMHCLEKFDLSGHEHDWFKITRMQWEKGSS</sequence>
<organism evidence="2 3">
    <name type="scientific">Pedobacter cryoconitis</name>
    <dbReference type="NCBI Taxonomy" id="188932"/>
    <lineage>
        <taxon>Bacteria</taxon>
        <taxon>Pseudomonadati</taxon>
        <taxon>Bacteroidota</taxon>
        <taxon>Sphingobacteriia</taxon>
        <taxon>Sphingobacteriales</taxon>
        <taxon>Sphingobacteriaceae</taxon>
        <taxon>Pedobacter</taxon>
    </lineage>
</organism>
<evidence type="ECO:0000313" key="3">
    <source>
        <dbReference type="Proteomes" id="UP000071561"/>
    </source>
</evidence>
<name>A0A127V9G9_9SPHI</name>
<feature type="domain" description="N-acetyltransferase" evidence="1">
    <location>
        <begin position="10"/>
        <end position="173"/>
    </location>
</feature>
<evidence type="ECO:0000313" key="2">
    <source>
        <dbReference type="EMBL" id="AMP97648.1"/>
    </source>
</evidence>
<dbReference type="InterPro" id="IPR016181">
    <property type="entry name" value="Acyl_CoA_acyltransferase"/>
</dbReference>
<reference evidence="2 3" key="1">
    <citation type="submission" date="2016-03" db="EMBL/GenBank/DDBJ databases">
        <title>Complete genome sequence of Pedobacter cryoconitis PAMC 27485.</title>
        <authorList>
            <person name="Lee J."/>
            <person name="Kim O.-S."/>
        </authorList>
    </citation>
    <scope>NUCLEOTIDE SEQUENCE [LARGE SCALE GENOMIC DNA]</scope>
    <source>
        <strain evidence="2 3">PAMC 27485</strain>
    </source>
</reference>
<dbReference type="AlphaFoldDB" id="A0A127V9G9"/>
<dbReference type="PANTHER" id="PTHR43792:SF16">
    <property type="entry name" value="N-ACETYLTRANSFERASE DOMAIN-CONTAINING PROTEIN"/>
    <property type="match status" value="1"/>
</dbReference>
<proteinExistence type="predicted"/>
<evidence type="ECO:0000259" key="1">
    <source>
        <dbReference type="PROSITE" id="PS51186"/>
    </source>
</evidence>
<keyword evidence="2" id="KW-0808">Transferase</keyword>
<dbReference type="SUPFAM" id="SSF55729">
    <property type="entry name" value="Acyl-CoA N-acyltransferases (Nat)"/>
    <property type="match status" value="1"/>
</dbReference>
<protein>
    <submittedName>
        <fullName evidence="2">GNAT family acetyltransferase</fullName>
    </submittedName>
</protein>
<dbReference type="OrthoDB" id="9788916at2"/>
<dbReference type="InterPro" id="IPR051531">
    <property type="entry name" value="N-acetyltransferase"/>
</dbReference>
<dbReference type="RefSeq" id="WP_068396493.1">
    <property type="nucleotide sequence ID" value="NZ_CP014504.1"/>
</dbReference>
<dbReference type="GO" id="GO:0016747">
    <property type="term" value="F:acyltransferase activity, transferring groups other than amino-acyl groups"/>
    <property type="evidence" value="ECO:0007669"/>
    <property type="project" value="InterPro"/>
</dbReference>
<accession>A0A127V9G9</accession>
<dbReference type="Pfam" id="PF13302">
    <property type="entry name" value="Acetyltransf_3"/>
    <property type="match status" value="1"/>
</dbReference>
<dbReference type="EMBL" id="CP014504">
    <property type="protein sequence ID" value="AMP97648.1"/>
    <property type="molecule type" value="Genomic_DNA"/>
</dbReference>
<dbReference type="PATRIC" id="fig|188932.3.peg.718"/>
<dbReference type="Proteomes" id="UP000071561">
    <property type="component" value="Chromosome"/>
</dbReference>